<dbReference type="Proteomes" id="UP001341840">
    <property type="component" value="Unassembled WGS sequence"/>
</dbReference>
<accession>A0ABU6WLN2</accession>
<reference evidence="7 8" key="1">
    <citation type="journal article" date="2023" name="Plants (Basel)">
        <title>Bridging the Gap: Combining Genomics and Transcriptomics Approaches to Understand Stylosanthes scabra, an Orphan Legume from the Brazilian Caatinga.</title>
        <authorList>
            <person name="Ferreira-Neto J.R.C."/>
            <person name="da Silva M.D."/>
            <person name="Binneck E."/>
            <person name="de Melo N.F."/>
            <person name="da Silva R.H."/>
            <person name="de Melo A.L.T.M."/>
            <person name="Pandolfi V."/>
            <person name="Bustamante F.O."/>
            <person name="Brasileiro-Vidal A.C."/>
            <person name="Benko-Iseppon A.M."/>
        </authorList>
    </citation>
    <scope>NUCLEOTIDE SEQUENCE [LARGE SCALE GENOMIC DNA]</scope>
    <source>
        <tissue evidence="7">Leaves</tissue>
    </source>
</reference>
<sequence length="146" mass="16475">MDSKSQFPEHSSLSRVLQGFLDRVGFGFRAPPLKVNNNKKDRHRKINGRESRILLPPLCAARVFQLTRELRHKTHGDTIDWLLRHAQPSILAATTTANRRMPSSSSNTIHHDDDNGWLEFDVLANLGVGFSANEIAVIQAMMKSFT</sequence>
<keyword evidence="8" id="KW-1185">Reference proteome</keyword>
<dbReference type="Pfam" id="PF03634">
    <property type="entry name" value="TCP"/>
    <property type="match status" value="1"/>
</dbReference>
<dbReference type="InterPro" id="IPR005333">
    <property type="entry name" value="Transcription_factor_TCP"/>
</dbReference>
<dbReference type="PANTHER" id="PTHR31072">
    <property type="entry name" value="TRANSCRIPTION FACTOR TCP4-RELATED"/>
    <property type="match status" value="1"/>
</dbReference>
<dbReference type="EMBL" id="JASCZI010181626">
    <property type="protein sequence ID" value="MED6184983.1"/>
    <property type="molecule type" value="Genomic_DNA"/>
</dbReference>
<comment type="caution">
    <text evidence="7">The sequence shown here is derived from an EMBL/GenBank/DDBJ whole genome shotgun (WGS) entry which is preliminary data.</text>
</comment>
<evidence type="ECO:0000256" key="1">
    <source>
        <dbReference type="ARBA" id="ARBA00004123"/>
    </source>
</evidence>
<dbReference type="PROSITE" id="PS51369">
    <property type="entry name" value="TCP"/>
    <property type="match status" value="1"/>
</dbReference>
<evidence type="ECO:0000256" key="3">
    <source>
        <dbReference type="ARBA" id="ARBA00023125"/>
    </source>
</evidence>
<gene>
    <name evidence="7" type="ORF">PIB30_052637</name>
</gene>
<keyword evidence="4" id="KW-0804">Transcription</keyword>
<dbReference type="PANTHER" id="PTHR31072:SF243">
    <property type="entry name" value="TRANSCRIPTION FACTOR PCF1-LIKE"/>
    <property type="match status" value="1"/>
</dbReference>
<comment type="subcellular location">
    <subcellularLocation>
        <location evidence="1">Nucleus</location>
    </subcellularLocation>
</comment>
<evidence type="ECO:0000313" key="8">
    <source>
        <dbReference type="Proteomes" id="UP001341840"/>
    </source>
</evidence>
<keyword evidence="5" id="KW-0539">Nucleus</keyword>
<evidence type="ECO:0000256" key="5">
    <source>
        <dbReference type="ARBA" id="ARBA00023242"/>
    </source>
</evidence>
<keyword evidence="2" id="KW-0805">Transcription regulation</keyword>
<keyword evidence="3" id="KW-0238">DNA-binding</keyword>
<protein>
    <recommendedName>
        <fullName evidence="6">TCP domain-containing protein</fullName>
    </recommendedName>
</protein>
<proteinExistence type="predicted"/>
<name>A0ABU6WLN2_9FABA</name>
<evidence type="ECO:0000256" key="4">
    <source>
        <dbReference type="ARBA" id="ARBA00023163"/>
    </source>
</evidence>
<dbReference type="InterPro" id="IPR017887">
    <property type="entry name" value="TF_TCP_subgr"/>
</dbReference>
<feature type="domain" description="TCP" evidence="6">
    <location>
        <begin position="39"/>
        <end position="93"/>
    </location>
</feature>
<evidence type="ECO:0000259" key="6">
    <source>
        <dbReference type="PROSITE" id="PS51369"/>
    </source>
</evidence>
<organism evidence="7 8">
    <name type="scientific">Stylosanthes scabra</name>
    <dbReference type="NCBI Taxonomy" id="79078"/>
    <lineage>
        <taxon>Eukaryota</taxon>
        <taxon>Viridiplantae</taxon>
        <taxon>Streptophyta</taxon>
        <taxon>Embryophyta</taxon>
        <taxon>Tracheophyta</taxon>
        <taxon>Spermatophyta</taxon>
        <taxon>Magnoliopsida</taxon>
        <taxon>eudicotyledons</taxon>
        <taxon>Gunneridae</taxon>
        <taxon>Pentapetalae</taxon>
        <taxon>rosids</taxon>
        <taxon>fabids</taxon>
        <taxon>Fabales</taxon>
        <taxon>Fabaceae</taxon>
        <taxon>Papilionoideae</taxon>
        <taxon>50 kb inversion clade</taxon>
        <taxon>dalbergioids sensu lato</taxon>
        <taxon>Dalbergieae</taxon>
        <taxon>Pterocarpus clade</taxon>
        <taxon>Stylosanthes</taxon>
    </lineage>
</organism>
<evidence type="ECO:0000256" key="2">
    <source>
        <dbReference type="ARBA" id="ARBA00023015"/>
    </source>
</evidence>
<evidence type="ECO:0000313" key="7">
    <source>
        <dbReference type="EMBL" id="MED6184983.1"/>
    </source>
</evidence>